<evidence type="ECO:0000313" key="4">
    <source>
        <dbReference type="EMBL" id="KAI9553921.1"/>
    </source>
</evidence>
<proteinExistence type="predicted"/>
<feature type="compositionally biased region" description="Polar residues" evidence="1">
    <location>
        <begin position="1038"/>
        <end position="1050"/>
    </location>
</feature>
<evidence type="ECO:0000256" key="1">
    <source>
        <dbReference type="SAM" id="MobiDB-lite"/>
    </source>
</evidence>
<dbReference type="AlphaFoldDB" id="A0AAD5PNA7"/>
<accession>A0AAD5PNA7</accession>
<gene>
    <name evidence="4" type="ORF">GHT06_019191</name>
</gene>
<dbReference type="Pfam" id="PF01607">
    <property type="entry name" value="CBM_14"/>
    <property type="match status" value="1"/>
</dbReference>
<feature type="compositionally biased region" description="Polar residues" evidence="1">
    <location>
        <begin position="310"/>
        <end position="334"/>
    </location>
</feature>
<feature type="region of interest" description="Disordered" evidence="1">
    <location>
        <begin position="1014"/>
        <end position="1050"/>
    </location>
</feature>
<dbReference type="GO" id="GO:0005576">
    <property type="term" value="C:extracellular region"/>
    <property type="evidence" value="ECO:0007669"/>
    <property type="project" value="InterPro"/>
</dbReference>
<feature type="region of interest" description="Disordered" evidence="1">
    <location>
        <begin position="815"/>
        <end position="899"/>
    </location>
</feature>
<dbReference type="PROSITE" id="PS50940">
    <property type="entry name" value="CHIT_BIND_II"/>
    <property type="match status" value="1"/>
</dbReference>
<feature type="compositionally biased region" description="Basic and acidic residues" evidence="1">
    <location>
        <begin position="356"/>
        <end position="374"/>
    </location>
</feature>
<feature type="chain" id="PRO_5042295551" description="Chitin-binding type-2 domain-containing protein" evidence="2">
    <location>
        <begin position="19"/>
        <end position="1050"/>
    </location>
</feature>
<dbReference type="PANTHER" id="PTHR22933:SF42">
    <property type="entry name" value="FI18455P1-RELATED"/>
    <property type="match status" value="1"/>
</dbReference>
<feature type="compositionally biased region" description="Basic and acidic residues" evidence="1">
    <location>
        <begin position="409"/>
        <end position="433"/>
    </location>
</feature>
<feature type="compositionally biased region" description="Basic and acidic residues" evidence="1">
    <location>
        <begin position="758"/>
        <end position="773"/>
    </location>
</feature>
<dbReference type="InterPro" id="IPR052976">
    <property type="entry name" value="Scoloptoxin-like"/>
</dbReference>
<evidence type="ECO:0000256" key="2">
    <source>
        <dbReference type="SAM" id="SignalP"/>
    </source>
</evidence>
<feature type="compositionally biased region" description="Polar residues" evidence="1">
    <location>
        <begin position="839"/>
        <end position="848"/>
    </location>
</feature>
<feature type="region of interest" description="Disordered" evidence="1">
    <location>
        <begin position="121"/>
        <end position="166"/>
    </location>
</feature>
<keyword evidence="5" id="KW-1185">Reference proteome</keyword>
<keyword evidence="2" id="KW-0732">Signal</keyword>
<feature type="region of interest" description="Disordered" evidence="1">
    <location>
        <begin position="190"/>
        <end position="224"/>
    </location>
</feature>
<dbReference type="Proteomes" id="UP000820818">
    <property type="component" value="Linkage Group LG8"/>
</dbReference>
<protein>
    <recommendedName>
        <fullName evidence="3">Chitin-binding type-2 domain-containing protein</fullName>
    </recommendedName>
</protein>
<feature type="region of interest" description="Disordered" evidence="1">
    <location>
        <begin position="580"/>
        <end position="615"/>
    </location>
</feature>
<dbReference type="EMBL" id="WJBH02000008">
    <property type="protein sequence ID" value="KAI9553921.1"/>
    <property type="molecule type" value="Genomic_DNA"/>
</dbReference>
<dbReference type="InterPro" id="IPR002557">
    <property type="entry name" value="Chitin-bd_dom"/>
</dbReference>
<dbReference type="InterPro" id="IPR036508">
    <property type="entry name" value="Chitin-bd_dom_sf"/>
</dbReference>
<comment type="caution">
    <text evidence="4">The sequence shown here is derived from an EMBL/GenBank/DDBJ whole genome shotgun (WGS) entry which is preliminary data.</text>
</comment>
<dbReference type="SMART" id="SM00494">
    <property type="entry name" value="ChtBD2"/>
    <property type="match status" value="1"/>
</dbReference>
<feature type="region of interest" description="Disordered" evidence="1">
    <location>
        <begin position="277"/>
        <end position="296"/>
    </location>
</feature>
<feature type="compositionally biased region" description="Low complexity" evidence="1">
    <location>
        <begin position="855"/>
        <end position="866"/>
    </location>
</feature>
<dbReference type="Gene3D" id="2.170.140.10">
    <property type="entry name" value="Chitin binding domain"/>
    <property type="match status" value="1"/>
</dbReference>
<feature type="region of interest" description="Disordered" evidence="1">
    <location>
        <begin position="652"/>
        <end position="703"/>
    </location>
</feature>
<feature type="compositionally biased region" description="Polar residues" evidence="1">
    <location>
        <begin position="380"/>
        <end position="390"/>
    </location>
</feature>
<feature type="region of interest" description="Disordered" evidence="1">
    <location>
        <begin position="308"/>
        <end position="560"/>
    </location>
</feature>
<evidence type="ECO:0000259" key="3">
    <source>
        <dbReference type="PROSITE" id="PS50940"/>
    </source>
</evidence>
<feature type="compositionally biased region" description="Polar residues" evidence="1">
    <location>
        <begin position="478"/>
        <end position="487"/>
    </location>
</feature>
<feature type="compositionally biased region" description="Polar residues" evidence="1">
    <location>
        <begin position="153"/>
        <end position="166"/>
    </location>
</feature>
<sequence>MIVVKPLILSVLLVGILGVAEVASTRRGKGRRFQQRPLAPAYQNNPIPVAQPQIPSYRSLSSGYAAPQALQQSPARPVAPRPGLVVFGVGPNSLQIPSHYSNYAGTSQQTKPIVPAPAYASPAPAYASPTPSYSSPAPAYASPAPAYASPTTVATQTPSRNQPAIPNYAQSAHNQQNVDQTKYNSQPLQPAYLAPSSQYGNKLPEARPENYQQSSAQEASVPAPVPKLPENVPFYVAPAKSTVYGSAYVANSASYPASDSYTKGEVSKPVESVSASYQSSAKKPQENYGTTATTSYNSKPTAIYTETKAEQSTEVYGKKTTQAKESQSYYSTPSPIVKYSTDLPYSTTESKPASESYDKPYDTEKSKADKDQYKKPVYPASQSYKQTETPSYGEKKKDIESSSLPYSEVEAKPVSKSSKQDEYKESKQEDSKVKVTAYPKAESHETGEYQKEKKEEASVYPPIPSPTKSETTDEDKSYQSYTQTDKSYANKDKQQSPTYSTSQSYKEVDSNSYGEQKKKVDESSLSYSKVESNPVIESSKKNAYQPATEDKVKGSTYSASQDYKEVESAKDILHYKKQESAVYEQKPVSDSYTKHSVSYVEKSQPPKPVSTSTSYKKVESVLNSEYKQKHNEAEYGSSKSVSVSAYDKYSGTSAVTQEPSKYHESNTKTYESKYPSVSPATKSPVKEVNTYSTTASSPTYQYSTGYTTTTKIPAISYEDKPKAYYTTTPKYQEYSTSTKVVTQNPSAYKSAVATTSTQKEDYGDQYSSKKDTNSKAGAPVAVEKSYATPTTTANYNVKTNDRVYVVSERDEIAETYQKKEPVSSYQSYPNPSVDEKLSSVKQVVNQYGPSDRDYSSASSGTASQSSYEGRPASSSAAELPAYNRKPIKEADTLTSSVEGAKDSGKYNYDGVEGDYSAIPGKPEIDYPIYSELPNNKFNCSEQRLPGYYADTSARCQVFHICLGDRQWSFLCPNGTIFSQQHFVCVWWYEFDCSKAPALYELNEKLFVIPSTQPDYEGEQRTKSLASETSEGTGKGYDTFSNKKATSSGAY</sequence>
<organism evidence="4 5">
    <name type="scientific">Daphnia sinensis</name>
    <dbReference type="NCBI Taxonomy" id="1820382"/>
    <lineage>
        <taxon>Eukaryota</taxon>
        <taxon>Metazoa</taxon>
        <taxon>Ecdysozoa</taxon>
        <taxon>Arthropoda</taxon>
        <taxon>Crustacea</taxon>
        <taxon>Branchiopoda</taxon>
        <taxon>Diplostraca</taxon>
        <taxon>Cladocera</taxon>
        <taxon>Anomopoda</taxon>
        <taxon>Daphniidae</taxon>
        <taxon>Daphnia</taxon>
        <taxon>Daphnia similis group</taxon>
    </lineage>
</organism>
<feature type="compositionally biased region" description="Polar residues" evidence="1">
    <location>
        <begin position="734"/>
        <end position="757"/>
    </location>
</feature>
<feature type="signal peptide" evidence="2">
    <location>
        <begin position="1"/>
        <end position="18"/>
    </location>
</feature>
<reference evidence="4 5" key="1">
    <citation type="submission" date="2022-05" db="EMBL/GenBank/DDBJ databases">
        <title>A multi-omics perspective on studying reproductive biology in Daphnia sinensis.</title>
        <authorList>
            <person name="Jia J."/>
        </authorList>
    </citation>
    <scope>NUCLEOTIDE SEQUENCE [LARGE SCALE GENOMIC DNA]</scope>
    <source>
        <strain evidence="4 5">WSL</strain>
    </source>
</reference>
<name>A0AAD5PNA7_9CRUS</name>
<dbReference type="GO" id="GO:0008061">
    <property type="term" value="F:chitin binding"/>
    <property type="evidence" value="ECO:0007669"/>
    <property type="project" value="InterPro"/>
</dbReference>
<dbReference type="PANTHER" id="PTHR22933">
    <property type="entry name" value="FI18007P1-RELATED"/>
    <property type="match status" value="1"/>
</dbReference>
<feature type="domain" description="Chitin-binding type-2" evidence="3">
    <location>
        <begin position="936"/>
        <end position="994"/>
    </location>
</feature>
<feature type="region of interest" description="Disordered" evidence="1">
    <location>
        <begin position="734"/>
        <end position="781"/>
    </location>
</feature>
<feature type="compositionally biased region" description="Low complexity" evidence="1">
    <location>
        <begin position="495"/>
        <end position="505"/>
    </location>
</feature>
<feature type="compositionally biased region" description="Low complexity" evidence="1">
    <location>
        <begin position="121"/>
        <end position="152"/>
    </location>
</feature>
<feature type="compositionally biased region" description="Basic and acidic residues" evidence="1">
    <location>
        <begin position="441"/>
        <end position="457"/>
    </location>
</feature>
<dbReference type="SUPFAM" id="SSF57625">
    <property type="entry name" value="Invertebrate chitin-binding proteins"/>
    <property type="match status" value="1"/>
</dbReference>
<evidence type="ECO:0000313" key="5">
    <source>
        <dbReference type="Proteomes" id="UP000820818"/>
    </source>
</evidence>
<feature type="compositionally biased region" description="Polar residues" evidence="1">
    <location>
        <begin position="1022"/>
        <end position="1031"/>
    </location>
</feature>
<feature type="compositionally biased region" description="Polar residues" evidence="1">
    <location>
        <begin position="343"/>
        <end position="353"/>
    </location>
</feature>